<dbReference type="EMBL" id="PYGF01000004">
    <property type="protein sequence ID" value="PSL04924.1"/>
    <property type="molecule type" value="Genomic_DNA"/>
</dbReference>
<gene>
    <name evidence="1" type="ORF">CLV48_10498</name>
</gene>
<comment type="caution">
    <text evidence="1">The sequence shown here is derived from an EMBL/GenBank/DDBJ whole genome shotgun (WGS) entry which is preliminary data.</text>
</comment>
<protein>
    <submittedName>
        <fullName evidence="1">Uncharacterized protein</fullName>
    </submittedName>
</protein>
<keyword evidence="2" id="KW-1185">Reference proteome</keyword>
<name>A0A2P8E621_9BACT</name>
<organism evidence="1 2">
    <name type="scientific">Cecembia rubra</name>
    <dbReference type="NCBI Taxonomy" id="1485585"/>
    <lineage>
        <taxon>Bacteria</taxon>
        <taxon>Pseudomonadati</taxon>
        <taxon>Bacteroidota</taxon>
        <taxon>Cytophagia</taxon>
        <taxon>Cytophagales</taxon>
        <taxon>Cyclobacteriaceae</taxon>
        <taxon>Cecembia</taxon>
    </lineage>
</organism>
<dbReference type="RefSeq" id="WP_106566974.1">
    <property type="nucleotide sequence ID" value="NZ_JAUVYL010000150.1"/>
</dbReference>
<proteinExistence type="predicted"/>
<reference evidence="1 2" key="1">
    <citation type="submission" date="2018-03" db="EMBL/GenBank/DDBJ databases">
        <title>Genomic Encyclopedia of Archaeal and Bacterial Type Strains, Phase II (KMG-II): from individual species to whole genera.</title>
        <authorList>
            <person name="Goeker M."/>
        </authorList>
    </citation>
    <scope>NUCLEOTIDE SEQUENCE [LARGE SCALE GENOMIC DNA]</scope>
    <source>
        <strain evidence="1 2">DSM 28057</strain>
    </source>
</reference>
<evidence type="ECO:0000313" key="1">
    <source>
        <dbReference type="EMBL" id="PSL04924.1"/>
    </source>
</evidence>
<dbReference type="Proteomes" id="UP000240708">
    <property type="component" value="Unassembled WGS sequence"/>
</dbReference>
<sequence length="185" mass="22090">MTNKLDIAFWNESKDLFYHFHHQVKIIQDILTEISNHFPQEYLMKYFAQAKGCKVSKGNQLDRLPYQVLDIVRDFDPLTGFNIRLLNWWGNGFYVFITYGSQVKHKYKNNWKHQFEGYQISFLETPYNYLQVEKNSLILNEKNITLAINSSNQLQIWKKIELSEDPHTTHQMLCKLLTDILEVHC</sequence>
<dbReference type="AlphaFoldDB" id="A0A2P8E621"/>
<accession>A0A2P8E621</accession>
<evidence type="ECO:0000313" key="2">
    <source>
        <dbReference type="Proteomes" id="UP000240708"/>
    </source>
</evidence>
<dbReference type="OrthoDB" id="2575320at2"/>